<name>A0A0F9B849_9ZZZZ</name>
<dbReference type="InterPro" id="IPR052893">
    <property type="entry name" value="TCS_response_regulator"/>
</dbReference>
<dbReference type="AlphaFoldDB" id="A0A0F9B849"/>
<organism evidence="2">
    <name type="scientific">marine sediment metagenome</name>
    <dbReference type="NCBI Taxonomy" id="412755"/>
    <lineage>
        <taxon>unclassified sequences</taxon>
        <taxon>metagenomes</taxon>
        <taxon>ecological metagenomes</taxon>
    </lineage>
</organism>
<sequence length="109" mass="12601">MKDGKEVMDYLQKTDIDGVDNEIKTQISLVILDLNLPKIDGMNVLKFIKENTKYRSIHVIILSTSSDDRTIAEAYKNGANGFITKRVSYKEFIKQVQTLKEFYNILPQR</sequence>
<feature type="domain" description="Response regulatory" evidence="1">
    <location>
        <begin position="1"/>
        <end position="100"/>
    </location>
</feature>
<proteinExistence type="predicted"/>
<dbReference type="Pfam" id="PF00072">
    <property type="entry name" value="Response_reg"/>
    <property type="match status" value="1"/>
</dbReference>
<dbReference type="PROSITE" id="PS50110">
    <property type="entry name" value="RESPONSE_REGULATORY"/>
    <property type="match status" value="1"/>
</dbReference>
<dbReference type="PANTHER" id="PTHR44520">
    <property type="entry name" value="RESPONSE REGULATOR RCP1-RELATED"/>
    <property type="match status" value="1"/>
</dbReference>
<reference evidence="2" key="1">
    <citation type="journal article" date="2015" name="Nature">
        <title>Complex archaea that bridge the gap between prokaryotes and eukaryotes.</title>
        <authorList>
            <person name="Spang A."/>
            <person name="Saw J.H."/>
            <person name="Jorgensen S.L."/>
            <person name="Zaremba-Niedzwiedzka K."/>
            <person name="Martijn J."/>
            <person name="Lind A.E."/>
            <person name="van Eijk R."/>
            <person name="Schleper C."/>
            <person name="Guy L."/>
            <person name="Ettema T.J."/>
        </authorList>
    </citation>
    <scope>NUCLEOTIDE SEQUENCE</scope>
</reference>
<evidence type="ECO:0000313" key="2">
    <source>
        <dbReference type="EMBL" id="KKL18089.1"/>
    </source>
</evidence>
<dbReference type="Gene3D" id="3.40.50.2300">
    <property type="match status" value="1"/>
</dbReference>
<dbReference type="InterPro" id="IPR011006">
    <property type="entry name" value="CheY-like_superfamily"/>
</dbReference>
<gene>
    <name evidence="2" type="ORF">LCGC14_2479020</name>
</gene>
<dbReference type="PANTHER" id="PTHR44520:SF2">
    <property type="entry name" value="RESPONSE REGULATOR RCP1"/>
    <property type="match status" value="1"/>
</dbReference>
<dbReference type="GO" id="GO:0000160">
    <property type="term" value="P:phosphorelay signal transduction system"/>
    <property type="evidence" value="ECO:0007669"/>
    <property type="project" value="InterPro"/>
</dbReference>
<dbReference type="InterPro" id="IPR001789">
    <property type="entry name" value="Sig_transdc_resp-reg_receiver"/>
</dbReference>
<dbReference type="SUPFAM" id="SSF52172">
    <property type="entry name" value="CheY-like"/>
    <property type="match status" value="1"/>
</dbReference>
<dbReference type="SMART" id="SM00448">
    <property type="entry name" value="REC"/>
    <property type="match status" value="1"/>
</dbReference>
<protein>
    <recommendedName>
        <fullName evidence="1">Response regulatory domain-containing protein</fullName>
    </recommendedName>
</protein>
<evidence type="ECO:0000259" key="1">
    <source>
        <dbReference type="PROSITE" id="PS50110"/>
    </source>
</evidence>
<dbReference type="EMBL" id="LAZR01039005">
    <property type="protein sequence ID" value="KKL18089.1"/>
    <property type="molecule type" value="Genomic_DNA"/>
</dbReference>
<accession>A0A0F9B849</accession>
<comment type="caution">
    <text evidence="2">The sequence shown here is derived from an EMBL/GenBank/DDBJ whole genome shotgun (WGS) entry which is preliminary data.</text>
</comment>